<organism evidence="1">
    <name type="scientific">Anguilla anguilla</name>
    <name type="common">European freshwater eel</name>
    <name type="synonym">Muraena anguilla</name>
    <dbReference type="NCBI Taxonomy" id="7936"/>
    <lineage>
        <taxon>Eukaryota</taxon>
        <taxon>Metazoa</taxon>
        <taxon>Chordata</taxon>
        <taxon>Craniata</taxon>
        <taxon>Vertebrata</taxon>
        <taxon>Euteleostomi</taxon>
        <taxon>Actinopterygii</taxon>
        <taxon>Neopterygii</taxon>
        <taxon>Teleostei</taxon>
        <taxon>Anguilliformes</taxon>
        <taxon>Anguillidae</taxon>
        <taxon>Anguilla</taxon>
    </lineage>
</organism>
<evidence type="ECO:0000313" key="1">
    <source>
        <dbReference type="EMBL" id="JAH38873.1"/>
    </source>
</evidence>
<dbReference type="AlphaFoldDB" id="A0A0E9SEF2"/>
<accession>A0A0E9SEF2</accession>
<proteinExistence type="predicted"/>
<reference evidence="1" key="1">
    <citation type="submission" date="2014-11" db="EMBL/GenBank/DDBJ databases">
        <authorList>
            <person name="Amaro Gonzalez C."/>
        </authorList>
    </citation>
    <scope>NUCLEOTIDE SEQUENCE</scope>
</reference>
<name>A0A0E9SEF2_ANGAN</name>
<reference evidence="1" key="2">
    <citation type="journal article" date="2015" name="Fish Shellfish Immunol.">
        <title>Early steps in the European eel (Anguilla anguilla)-Vibrio vulnificus interaction in the gills: Role of the RtxA13 toxin.</title>
        <authorList>
            <person name="Callol A."/>
            <person name="Pajuelo D."/>
            <person name="Ebbesson L."/>
            <person name="Teles M."/>
            <person name="MacKenzie S."/>
            <person name="Amaro C."/>
        </authorList>
    </citation>
    <scope>NUCLEOTIDE SEQUENCE</scope>
</reference>
<dbReference type="EMBL" id="GBXM01069704">
    <property type="protein sequence ID" value="JAH38873.1"/>
    <property type="molecule type" value="Transcribed_RNA"/>
</dbReference>
<sequence length="21" mass="2222">MYSCCFVGQAKAFPGCSLTAH</sequence>
<protein>
    <submittedName>
        <fullName evidence="1">Uncharacterized protein</fullName>
    </submittedName>
</protein>